<dbReference type="EMBL" id="BAABDD010000010">
    <property type="protein sequence ID" value="GAA3745507.1"/>
    <property type="molecule type" value="Genomic_DNA"/>
</dbReference>
<dbReference type="Gene3D" id="3.40.50.300">
    <property type="entry name" value="P-loop containing nucleotide triphosphate hydrolases"/>
    <property type="match status" value="1"/>
</dbReference>
<keyword evidence="9" id="KW-1185">Reference proteome</keyword>
<gene>
    <name evidence="8" type="ORF">GCM10022402_26370</name>
</gene>
<dbReference type="SUPFAM" id="SSF52540">
    <property type="entry name" value="P-loop containing nucleoside triphosphate hydrolases"/>
    <property type="match status" value="1"/>
</dbReference>
<evidence type="ECO:0000256" key="4">
    <source>
        <dbReference type="ARBA" id="ARBA00022741"/>
    </source>
</evidence>
<keyword evidence="6" id="KW-0046">Antibiotic resistance</keyword>
<evidence type="ECO:0000313" key="8">
    <source>
        <dbReference type="EMBL" id="GAA3745507.1"/>
    </source>
</evidence>
<comment type="caution">
    <text evidence="8">The sequence shown here is derived from an EMBL/GenBank/DDBJ whole genome shotgun (WGS) entry which is preliminary data.</text>
</comment>
<evidence type="ECO:0000256" key="3">
    <source>
        <dbReference type="ARBA" id="ARBA00022448"/>
    </source>
</evidence>
<feature type="domain" description="ABC transporter" evidence="7">
    <location>
        <begin position="9"/>
        <end position="234"/>
    </location>
</feature>
<protein>
    <submittedName>
        <fullName evidence="8">ABC transporter ATP-binding protein</fullName>
    </submittedName>
</protein>
<sequence length="314" mass="34535">MTELAPPVIATLDLTKSYGRHQALFGVNLQVRAGEIFGFLGPNGAGKSTTIRILLDIIRRSGGGVEVFGLDPRTDGVRVRSRVGYLPGELAMTSRRPAREFLTYLGHLRGGVDPRRIEALAHRLDLDLSRPIRGLSKGNKQKVGLVQAFMHEPELLILDEPTSGLDPLLQQEFQEMVREVRAAGRTVFMSSHVLSEVQDLADRAAIIRDGRIVALEDMDALRERALRRMTMTFADSHTLSQEEFAALDNVREVTLDGTAVSCLVEGSPDALIKLAAQHTVLSLTSEEPDLEELFFTHYSNGTTEATEGQDQHAA</sequence>
<keyword evidence="4" id="KW-0547">Nucleotide-binding</keyword>
<dbReference type="InterPro" id="IPR003439">
    <property type="entry name" value="ABC_transporter-like_ATP-bd"/>
</dbReference>
<organism evidence="8 9">
    <name type="scientific">Salinactinospora qingdaonensis</name>
    <dbReference type="NCBI Taxonomy" id="702744"/>
    <lineage>
        <taxon>Bacteria</taxon>
        <taxon>Bacillati</taxon>
        <taxon>Actinomycetota</taxon>
        <taxon>Actinomycetes</taxon>
        <taxon>Streptosporangiales</taxon>
        <taxon>Nocardiopsidaceae</taxon>
        <taxon>Salinactinospora</taxon>
    </lineage>
</organism>
<evidence type="ECO:0000256" key="5">
    <source>
        <dbReference type="ARBA" id="ARBA00022840"/>
    </source>
</evidence>
<dbReference type="PANTHER" id="PTHR42711:SF5">
    <property type="entry name" value="ABC TRANSPORTER ATP-BINDING PROTEIN NATA"/>
    <property type="match status" value="1"/>
</dbReference>
<dbReference type="InterPro" id="IPR050763">
    <property type="entry name" value="ABC_transporter_ATP-binding"/>
</dbReference>
<evidence type="ECO:0000259" key="7">
    <source>
        <dbReference type="PROSITE" id="PS50893"/>
    </source>
</evidence>
<evidence type="ECO:0000256" key="6">
    <source>
        <dbReference type="ARBA" id="ARBA00023251"/>
    </source>
</evidence>
<accession>A0ABP7FRA1</accession>
<dbReference type="RefSeq" id="WP_344971453.1">
    <property type="nucleotide sequence ID" value="NZ_BAABDD010000010.1"/>
</dbReference>
<evidence type="ECO:0000313" key="9">
    <source>
        <dbReference type="Proteomes" id="UP001500908"/>
    </source>
</evidence>
<dbReference type="InterPro" id="IPR003593">
    <property type="entry name" value="AAA+_ATPase"/>
</dbReference>
<keyword evidence="3" id="KW-0813">Transport</keyword>
<evidence type="ECO:0000256" key="2">
    <source>
        <dbReference type="ARBA" id="ARBA00005417"/>
    </source>
</evidence>
<dbReference type="PANTHER" id="PTHR42711">
    <property type="entry name" value="ABC TRANSPORTER ATP-BINDING PROTEIN"/>
    <property type="match status" value="1"/>
</dbReference>
<reference evidence="9" key="1">
    <citation type="journal article" date="2019" name="Int. J. Syst. Evol. Microbiol.">
        <title>The Global Catalogue of Microorganisms (GCM) 10K type strain sequencing project: providing services to taxonomists for standard genome sequencing and annotation.</title>
        <authorList>
            <consortium name="The Broad Institute Genomics Platform"/>
            <consortium name="The Broad Institute Genome Sequencing Center for Infectious Disease"/>
            <person name="Wu L."/>
            <person name="Ma J."/>
        </authorList>
    </citation>
    <scope>NUCLEOTIDE SEQUENCE [LARGE SCALE GENOMIC DNA]</scope>
    <source>
        <strain evidence="9">JCM 17137</strain>
    </source>
</reference>
<evidence type="ECO:0000256" key="1">
    <source>
        <dbReference type="ARBA" id="ARBA00004202"/>
    </source>
</evidence>
<dbReference type="InterPro" id="IPR017871">
    <property type="entry name" value="ABC_transporter-like_CS"/>
</dbReference>
<dbReference type="Proteomes" id="UP001500908">
    <property type="component" value="Unassembled WGS sequence"/>
</dbReference>
<dbReference type="InterPro" id="IPR027417">
    <property type="entry name" value="P-loop_NTPase"/>
</dbReference>
<comment type="subcellular location">
    <subcellularLocation>
        <location evidence="1">Cell membrane</location>
        <topology evidence="1">Peripheral membrane protein</topology>
    </subcellularLocation>
</comment>
<dbReference type="SMART" id="SM00382">
    <property type="entry name" value="AAA"/>
    <property type="match status" value="1"/>
</dbReference>
<dbReference type="PROSITE" id="PS50893">
    <property type="entry name" value="ABC_TRANSPORTER_2"/>
    <property type="match status" value="1"/>
</dbReference>
<dbReference type="Pfam" id="PF00005">
    <property type="entry name" value="ABC_tran"/>
    <property type="match status" value="1"/>
</dbReference>
<name>A0ABP7FRA1_9ACTN</name>
<proteinExistence type="inferred from homology"/>
<comment type="similarity">
    <text evidence="2">Belongs to the ABC transporter superfamily.</text>
</comment>
<keyword evidence="5 8" id="KW-0067">ATP-binding</keyword>
<dbReference type="GO" id="GO:0005524">
    <property type="term" value="F:ATP binding"/>
    <property type="evidence" value="ECO:0007669"/>
    <property type="project" value="UniProtKB-KW"/>
</dbReference>
<dbReference type="CDD" id="cd03230">
    <property type="entry name" value="ABC_DR_subfamily_A"/>
    <property type="match status" value="1"/>
</dbReference>
<dbReference type="PROSITE" id="PS00211">
    <property type="entry name" value="ABC_TRANSPORTER_1"/>
    <property type="match status" value="1"/>
</dbReference>